<dbReference type="Gene3D" id="3.40.50.1820">
    <property type="entry name" value="alpha/beta hydrolase"/>
    <property type="match status" value="1"/>
</dbReference>
<gene>
    <name evidence="5" type="ORF">F0U60_18245</name>
</gene>
<feature type="domain" description="Dienelactone hydrolase" evidence="4">
    <location>
        <begin position="155"/>
        <end position="266"/>
    </location>
</feature>
<dbReference type="SUPFAM" id="SSF53474">
    <property type="entry name" value="alpha/beta-Hydrolases"/>
    <property type="match status" value="1"/>
</dbReference>
<keyword evidence="2" id="KW-0802">TPR repeat</keyword>
<dbReference type="EMBL" id="CP043494">
    <property type="protein sequence ID" value="WNG45836.1"/>
    <property type="molecule type" value="Genomic_DNA"/>
</dbReference>
<organism evidence="5 6">
    <name type="scientific">Archangium minus</name>
    <dbReference type="NCBI Taxonomy" id="83450"/>
    <lineage>
        <taxon>Bacteria</taxon>
        <taxon>Pseudomonadati</taxon>
        <taxon>Myxococcota</taxon>
        <taxon>Myxococcia</taxon>
        <taxon>Myxococcales</taxon>
        <taxon>Cystobacterineae</taxon>
        <taxon>Archangiaceae</taxon>
        <taxon>Archangium</taxon>
    </lineage>
</organism>
<keyword evidence="6" id="KW-1185">Reference proteome</keyword>
<dbReference type="SMART" id="SM00028">
    <property type="entry name" value="TPR"/>
    <property type="match status" value="1"/>
</dbReference>
<dbReference type="PANTHER" id="PTHR22946">
    <property type="entry name" value="DIENELACTONE HYDROLASE DOMAIN-CONTAINING PROTEIN-RELATED"/>
    <property type="match status" value="1"/>
</dbReference>
<dbReference type="InterPro" id="IPR050261">
    <property type="entry name" value="FrsA_esterase"/>
</dbReference>
<dbReference type="InterPro" id="IPR029058">
    <property type="entry name" value="AB_hydrolase_fold"/>
</dbReference>
<evidence type="ECO:0000256" key="3">
    <source>
        <dbReference type="SAM" id="SignalP"/>
    </source>
</evidence>
<dbReference type="GO" id="GO:0016787">
    <property type="term" value="F:hydrolase activity"/>
    <property type="evidence" value="ECO:0007669"/>
    <property type="project" value="UniProtKB-KW"/>
</dbReference>
<keyword evidence="1 5" id="KW-0378">Hydrolase</keyword>
<dbReference type="InterPro" id="IPR019734">
    <property type="entry name" value="TPR_rpt"/>
</dbReference>
<evidence type="ECO:0000313" key="5">
    <source>
        <dbReference type="EMBL" id="WNG45836.1"/>
    </source>
</evidence>
<dbReference type="PANTHER" id="PTHR22946:SF9">
    <property type="entry name" value="POLYKETIDE TRANSFERASE AF380"/>
    <property type="match status" value="1"/>
</dbReference>
<accession>A0ABY9WSV2</accession>
<dbReference type="Proteomes" id="UP001611383">
    <property type="component" value="Chromosome"/>
</dbReference>
<dbReference type="PROSITE" id="PS50293">
    <property type="entry name" value="TPR_REGION"/>
    <property type="match status" value="1"/>
</dbReference>
<name>A0ABY9WSV2_9BACT</name>
<evidence type="ECO:0000256" key="2">
    <source>
        <dbReference type="PROSITE-ProRule" id="PRU00339"/>
    </source>
</evidence>
<sequence length="536" mass="59393">MRLMQHLWIWFLASLYCPSNMSRLLPVLLLMMASATSAAADFTFSNQQGPHGVGLTVSQRYDYSRVYKLRVDPITGAATQGERARPMQVLSWYPTRRQGKPVTYRQYMETIATEVNFTADAQAVRSATDIWLASQGADPSHGALAKPMWAVRDAPALPGKYPVVIYAPSFSASAAENVDLCEYLASQGYVVLSSASLGARTRWMTVDLEGLETQAADIAFLIATAQAMPQADMNRIAVVGFSWGGLANVLAAARDDRIGALVSLDGSLRGFPEFVNGGKDAAKYVTPARLAVPLLYVARRPDTLESINQRQIDTSFNLMNQMKYSDVYIVTMHPMTHPDFSSIHLRFAPERAFEEYSRDEAALAHSWTARYVHQFLDAYLKNDTAARTFMNNSAAANKVPRHMLTLDVRRGDDTPPTLETFVRTLGKEGFARAIPTYDALHAKSATFRLEDSQINSWGYQLLRGGRGKDAVEIFKLGVHVYPDNANLFDSLAEAQEKTGDRDQAIRNYRRSLELNPKNGNAVERLKALGSTVGAQR</sequence>
<keyword evidence="3" id="KW-0732">Signal</keyword>
<evidence type="ECO:0000259" key="4">
    <source>
        <dbReference type="Pfam" id="PF01738"/>
    </source>
</evidence>
<dbReference type="Gene3D" id="1.25.40.10">
    <property type="entry name" value="Tetratricopeptide repeat domain"/>
    <property type="match status" value="1"/>
</dbReference>
<evidence type="ECO:0000313" key="6">
    <source>
        <dbReference type="Proteomes" id="UP001611383"/>
    </source>
</evidence>
<dbReference type="InterPro" id="IPR002925">
    <property type="entry name" value="Dienelactn_hydro"/>
</dbReference>
<evidence type="ECO:0000256" key="1">
    <source>
        <dbReference type="ARBA" id="ARBA00022801"/>
    </source>
</evidence>
<feature type="repeat" description="TPR" evidence="2">
    <location>
        <begin position="485"/>
        <end position="518"/>
    </location>
</feature>
<proteinExistence type="predicted"/>
<reference evidence="5 6" key="1">
    <citation type="submission" date="2019-08" db="EMBL/GenBank/DDBJ databases">
        <title>Archangium and Cystobacter genomes.</title>
        <authorList>
            <person name="Chen I.-C.K."/>
            <person name="Wielgoss S."/>
        </authorList>
    </citation>
    <scope>NUCLEOTIDE SEQUENCE [LARGE SCALE GENOMIC DNA]</scope>
    <source>
        <strain evidence="5 6">Cbm 6</strain>
    </source>
</reference>
<feature type="chain" id="PRO_5046330846" evidence="3">
    <location>
        <begin position="40"/>
        <end position="536"/>
    </location>
</feature>
<protein>
    <submittedName>
        <fullName evidence="5">Dienelactone hydrolase</fullName>
    </submittedName>
</protein>
<feature type="signal peptide" evidence="3">
    <location>
        <begin position="1"/>
        <end position="39"/>
    </location>
</feature>
<dbReference type="SUPFAM" id="SSF48452">
    <property type="entry name" value="TPR-like"/>
    <property type="match status" value="1"/>
</dbReference>
<dbReference type="InterPro" id="IPR011990">
    <property type="entry name" value="TPR-like_helical_dom_sf"/>
</dbReference>
<dbReference type="PROSITE" id="PS50005">
    <property type="entry name" value="TPR"/>
    <property type="match status" value="1"/>
</dbReference>
<dbReference type="Pfam" id="PF01738">
    <property type="entry name" value="DLH"/>
    <property type="match status" value="1"/>
</dbReference>